<dbReference type="PANTHER" id="PTHR43792">
    <property type="entry name" value="GNAT FAMILY, PUTATIVE (AFU_ORTHOLOGUE AFUA_3G00765)-RELATED-RELATED"/>
    <property type="match status" value="1"/>
</dbReference>
<dbReference type="Proteomes" id="UP000789707">
    <property type="component" value="Unassembled WGS sequence"/>
</dbReference>
<proteinExistence type="predicted"/>
<feature type="domain" description="N-acetyltransferase" evidence="1">
    <location>
        <begin position="8"/>
        <end position="157"/>
    </location>
</feature>
<dbReference type="EMBL" id="CAKKNS010000001">
    <property type="protein sequence ID" value="CAH0416215.1"/>
    <property type="molecule type" value="Genomic_DNA"/>
</dbReference>
<dbReference type="PANTHER" id="PTHR43792:SF1">
    <property type="entry name" value="N-ACETYLTRANSFERASE DOMAIN-CONTAINING PROTEIN"/>
    <property type="match status" value="1"/>
</dbReference>
<protein>
    <recommendedName>
        <fullName evidence="1">N-acetyltransferase domain-containing protein</fullName>
    </recommendedName>
</protein>
<dbReference type="InterPro" id="IPR016181">
    <property type="entry name" value="Acyl_CoA_acyltransferase"/>
</dbReference>
<dbReference type="RefSeq" id="WP_230096275.1">
    <property type="nucleotide sequence ID" value="NZ_CAKKNS010000001.1"/>
</dbReference>
<name>A0ABN8BEP6_9LACO</name>
<dbReference type="Pfam" id="PF13302">
    <property type="entry name" value="Acetyltransf_3"/>
    <property type="match status" value="1"/>
</dbReference>
<dbReference type="PROSITE" id="PS51186">
    <property type="entry name" value="GNAT"/>
    <property type="match status" value="1"/>
</dbReference>
<gene>
    <name evidence="2" type="ORF">WFA24289_00514</name>
</gene>
<evidence type="ECO:0000313" key="2">
    <source>
        <dbReference type="EMBL" id="CAH0416215.1"/>
    </source>
</evidence>
<dbReference type="SUPFAM" id="SSF55729">
    <property type="entry name" value="Acyl-CoA N-acyltransferases (Nat)"/>
    <property type="match status" value="1"/>
</dbReference>
<comment type="caution">
    <text evidence="2">The sequence shown here is derived from an EMBL/GenBank/DDBJ whole genome shotgun (WGS) entry which is preliminary data.</text>
</comment>
<organism evidence="2 3">
    <name type="scientific">Periweissella fabaria</name>
    <dbReference type="NCBI Taxonomy" id="546157"/>
    <lineage>
        <taxon>Bacteria</taxon>
        <taxon>Bacillati</taxon>
        <taxon>Bacillota</taxon>
        <taxon>Bacilli</taxon>
        <taxon>Lactobacillales</taxon>
        <taxon>Lactobacillaceae</taxon>
        <taxon>Periweissella</taxon>
    </lineage>
</organism>
<evidence type="ECO:0000259" key="1">
    <source>
        <dbReference type="PROSITE" id="PS51186"/>
    </source>
</evidence>
<accession>A0ABN8BEP6</accession>
<dbReference type="InterPro" id="IPR051531">
    <property type="entry name" value="N-acetyltransferase"/>
</dbReference>
<dbReference type="Gene3D" id="3.40.630.30">
    <property type="match status" value="1"/>
</dbReference>
<evidence type="ECO:0000313" key="3">
    <source>
        <dbReference type="Proteomes" id="UP000789707"/>
    </source>
</evidence>
<sequence>MQIKTDNFTIRPFTEQEIPAFTKYHNDLTWMKYQGFKGLSAETFAQELLQPVDLYEGHQFAVVSNDNNQALLGDIYVQRDGQKFWLGFTTNPVYARQGYMHKVLQAVISEIHLDPVIEAVVAAVETENEASSNLLKKIGFQYVETEDDEDIYTFKFA</sequence>
<dbReference type="InterPro" id="IPR000182">
    <property type="entry name" value="GNAT_dom"/>
</dbReference>
<keyword evidence="3" id="KW-1185">Reference proteome</keyword>
<reference evidence="2 3" key="1">
    <citation type="submission" date="2021-11" db="EMBL/GenBank/DDBJ databases">
        <authorList>
            <person name="Depoorter E."/>
        </authorList>
    </citation>
    <scope>NUCLEOTIDE SEQUENCE [LARGE SCALE GENOMIC DNA]</scope>
    <source>
        <strain evidence="2 3">LMG 24289</strain>
    </source>
</reference>